<protein>
    <recommendedName>
        <fullName evidence="4">Lipoprotein</fullName>
    </recommendedName>
</protein>
<dbReference type="EMBL" id="BAAACO010000001">
    <property type="protein sequence ID" value="GAA0857000.1"/>
    <property type="molecule type" value="Genomic_DNA"/>
</dbReference>
<gene>
    <name evidence="2" type="ORF">GCM10008916_08910</name>
</gene>
<evidence type="ECO:0008006" key="4">
    <source>
        <dbReference type="Google" id="ProtNLM"/>
    </source>
</evidence>
<organism evidence="2 3">
    <name type="scientific">Clostridium nitritogenes</name>
    <dbReference type="NCBI Taxonomy" id="83340"/>
    <lineage>
        <taxon>Bacteria</taxon>
        <taxon>Bacillati</taxon>
        <taxon>Bacillota</taxon>
        <taxon>Clostridia</taxon>
        <taxon>Eubacteriales</taxon>
        <taxon>Clostridiaceae</taxon>
        <taxon>Clostridium</taxon>
    </lineage>
</organism>
<evidence type="ECO:0000313" key="3">
    <source>
        <dbReference type="Proteomes" id="UP001501764"/>
    </source>
</evidence>
<dbReference type="Proteomes" id="UP001501764">
    <property type="component" value="Unassembled WGS sequence"/>
</dbReference>
<proteinExistence type="predicted"/>
<keyword evidence="3" id="KW-1185">Reference proteome</keyword>
<evidence type="ECO:0000256" key="1">
    <source>
        <dbReference type="SAM" id="Phobius"/>
    </source>
</evidence>
<comment type="caution">
    <text evidence="2">The sequence shown here is derived from an EMBL/GenBank/DDBJ whole genome shotgun (WGS) entry which is preliminary data.</text>
</comment>
<keyword evidence="1" id="KW-0812">Transmembrane</keyword>
<evidence type="ECO:0000313" key="2">
    <source>
        <dbReference type="EMBL" id="GAA0857000.1"/>
    </source>
</evidence>
<keyword evidence="1" id="KW-1133">Transmembrane helix</keyword>
<reference evidence="2 3" key="1">
    <citation type="journal article" date="2019" name="Int. J. Syst. Evol. Microbiol.">
        <title>The Global Catalogue of Microorganisms (GCM) 10K type strain sequencing project: providing services to taxonomists for standard genome sequencing and annotation.</title>
        <authorList>
            <consortium name="The Broad Institute Genomics Platform"/>
            <consortium name="The Broad Institute Genome Sequencing Center for Infectious Disease"/>
            <person name="Wu L."/>
            <person name="Ma J."/>
        </authorList>
    </citation>
    <scope>NUCLEOTIDE SEQUENCE [LARGE SCALE GENOMIC DNA]</scope>
    <source>
        <strain evidence="2 3">JCM 6485</strain>
    </source>
</reference>
<accession>A0ABN1LJY1</accession>
<sequence>MDTIVDWILRVSGLISLLGCIIAFLTTKREYTSDVKIKQINNISNMDSLGLYYYDILEISNENYAELFAIMPNGVDLKSIIFYELEYDEIRNKLFEKKKLKEFKSLKNNYGIFVKTIVPEGIPNLKISWRSSYGLKGEYIFRYNGFNGNIDLSNYKYNYTFIAKLRIFLGLK</sequence>
<feature type="transmembrane region" description="Helical" evidence="1">
    <location>
        <begin position="7"/>
        <end position="26"/>
    </location>
</feature>
<keyword evidence="1" id="KW-0472">Membrane</keyword>
<name>A0ABN1LJY1_9CLOT</name>
<dbReference type="RefSeq" id="WP_346025868.1">
    <property type="nucleotide sequence ID" value="NZ_BAAACO010000001.1"/>
</dbReference>